<gene>
    <name evidence="4" type="primary">yycE</name>
    <name evidence="2" type="ORF">I5U13_03510</name>
    <name evidence="4" type="ORF">NCTC10036_04441</name>
    <name evidence="3" type="ORF">NCTC9419_04709</name>
</gene>
<dbReference type="InterPro" id="IPR029068">
    <property type="entry name" value="Glyas_Bleomycin-R_OHBP_Dase"/>
</dbReference>
<dbReference type="Gene3D" id="3.10.180.10">
    <property type="entry name" value="2,3-Dihydroxybiphenyl 1,2-Dioxygenase, domain 1"/>
    <property type="match status" value="1"/>
</dbReference>
<dbReference type="CDD" id="cd06587">
    <property type="entry name" value="VOC"/>
    <property type="match status" value="1"/>
</dbReference>
<dbReference type="AlphaFoldDB" id="A0A3S4XEM2"/>
<evidence type="ECO:0000313" key="3">
    <source>
        <dbReference type="EMBL" id="VEA73086.1"/>
    </source>
</evidence>
<dbReference type="SUPFAM" id="SSF54593">
    <property type="entry name" value="Glyoxalase/Bleomycin resistance protein/Dihydroxybiphenyl dioxygenase"/>
    <property type="match status" value="1"/>
</dbReference>
<dbReference type="EMBL" id="JADULK010000001">
    <property type="protein sequence ID" value="MBH1928733.1"/>
    <property type="molecule type" value="Genomic_DNA"/>
</dbReference>
<dbReference type="EMBL" id="LR134155">
    <property type="protein sequence ID" value="VEA73086.1"/>
    <property type="molecule type" value="Genomic_DNA"/>
</dbReference>
<dbReference type="InterPro" id="IPR037523">
    <property type="entry name" value="VOC_core"/>
</dbReference>
<evidence type="ECO:0000313" key="2">
    <source>
        <dbReference type="EMBL" id="MBH1928733.1"/>
    </source>
</evidence>
<evidence type="ECO:0000313" key="4">
    <source>
        <dbReference type="EMBL" id="VEI71699.1"/>
    </source>
</evidence>
<proteinExistence type="predicted"/>
<dbReference type="EMBL" id="LR134493">
    <property type="protein sequence ID" value="VEI71699.1"/>
    <property type="molecule type" value="Genomic_DNA"/>
</dbReference>
<protein>
    <submittedName>
        <fullName evidence="2">VOC family protein</fullName>
    </submittedName>
</protein>
<dbReference type="Pfam" id="PF22658">
    <property type="entry name" value="YycE-like_N"/>
    <property type="match status" value="1"/>
</dbReference>
<evidence type="ECO:0000313" key="5">
    <source>
        <dbReference type="Proteomes" id="UP000271603"/>
    </source>
</evidence>
<evidence type="ECO:0000313" key="6">
    <source>
        <dbReference type="Proteomes" id="UP000281904"/>
    </source>
</evidence>
<organism evidence="4 6">
    <name type="scientific">Serratia rubidaea</name>
    <name type="common">Serratia marinorubra</name>
    <dbReference type="NCBI Taxonomy" id="61652"/>
    <lineage>
        <taxon>Bacteria</taxon>
        <taxon>Pseudomonadati</taxon>
        <taxon>Pseudomonadota</taxon>
        <taxon>Gammaproteobacteria</taxon>
        <taxon>Enterobacterales</taxon>
        <taxon>Yersiniaceae</taxon>
        <taxon>Serratia</taxon>
    </lineage>
</organism>
<dbReference type="InterPro" id="IPR058997">
    <property type="entry name" value="YycE-like_C"/>
</dbReference>
<dbReference type="STRING" id="61652.AXX16_3339"/>
<dbReference type="RefSeq" id="WP_126533098.1">
    <property type="nucleotide sequence ID" value="NZ_CBIFXG010000005.1"/>
</dbReference>
<dbReference type="Proteomes" id="UP000281904">
    <property type="component" value="Chromosome"/>
</dbReference>
<keyword evidence="7" id="KW-1185">Reference proteome</keyword>
<evidence type="ECO:0000259" key="1">
    <source>
        <dbReference type="PROSITE" id="PS51819"/>
    </source>
</evidence>
<name>A0A3S4XEM2_SERRU</name>
<dbReference type="Proteomes" id="UP000271603">
    <property type="component" value="Chromosome"/>
</dbReference>
<feature type="domain" description="VOC" evidence="1">
    <location>
        <begin position="6"/>
        <end position="128"/>
    </location>
</feature>
<dbReference type="Proteomes" id="UP000624159">
    <property type="component" value="Unassembled WGS sequence"/>
</dbReference>
<dbReference type="PROSITE" id="PS51819">
    <property type="entry name" value="VOC"/>
    <property type="match status" value="1"/>
</dbReference>
<dbReference type="Pfam" id="PF22659">
    <property type="entry name" value="YycE-like_C"/>
    <property type="match status" value="1"/>
</dbReference>
<accession>A0A3S4XEM2</accession>
<reference evidence="2 7" key="2">
    <citation type="submission" date="2020-11" db="EMBL/GenBank/DDBJ databases">
        <title>Enhanced detection system for hospital associated transmission using whole genome sequencing surveillance.</title>
        <authorList>
            <person name="Harrison L.H."/>
            <person name="Van Tyne D."/>
            <person name="Marsh J.W."/>
            <person name="Griffith M.P."/>
            <person name="Snyder D.J."/>
            <person name="Cooper V.S."/>
            <person name="Mustapha M."/>
        </authorList>
    </citation>
    <scope>NUCLEOTIDE SEQUENCE [LARGE SCALE GENOMIC DNA]</scope>
    <source>
        <strain evidence="2 7">SER00230</strain>
    </source>
</reference>
<dbReference type="InterPro" id="IPR058998">
    <property type="entry name" value="YycE-like_N"/>
</dbReference>
<reference evidence="5 6" key="1">
    <citation type="submission" date="2018-12" db="EMBL/GenBank/DDBJ databases">
        <authorList>
            <consortium name="Pathogen Informatics"/>
        </authorList>
    </citation>
    <scope>NUCLEOTIDE SEQUENCE [LARGE SCALE GENOMIC DNA]</scope>
    <source>
        <strain evidence="4 6">NCTC10036</strain>
        <strain evidence="3 5">NCTC9419</strain>
    </source>
</reference>
<sequence length="132" mass="15125">MLPKNAVLRIARPTDRLQVIAAMYCDGLGFSRLGEFYDHQGFDGVMLGHPHHAYHLEFTHHRGATVGHAPSRDNLLVFYLPDEAEWQAQCRQMLTAGFQRVAAYNPYWDVNGQTFADPDGYHVVLQRQQWQA</sequence>
<evidence type="ECO:0000313" key="7">
    <source>
        <dbReference type="Proteomes" id="UP000624159"/>
    </source>
</evidence>